<dbReference type="Pfam" id="PF13840">
    <property type="entry name" value="ACT_7"/>
    <property type="match status" value="1"/>
</dbReference>
<dbReference type="PANTHER" id="PTHR31131">
    <property type="entry name" value="CHROMOSOME 1, WHOLE GENOME SHOTGUN SEQUENCE"/>
    <property type="match status" value="1"/>
</dbReference>
<accession>A0A8J5J081</accession>
<dbReference type="InterPro" id="IPR051719">
    <property type="entry name" value="CASTOR_mTORC1"/>
</dbReference>
<name>A0A8J5J081_9STRA</name>
<feature type="non-terminal residue" evidence="2">
    <location>
        <position position="1"/>
    </location>
</feature>
<organism evidence="2 3">
    <name type="scientific">Phytophthora aleatoria</name>
    <dbReference type="NCBI Taxonomy" id="2496075"/>
    <lineage>
        <taxon>Eukaryota</taxon>
        <taxon>Sar</taxon>
        <taxon>Stramenopiles</taxon>
        <taxon>Oomycota</taxon>
        <taxon>Peronosporomycetes</taxon>
        <taxon>Peronosporales</taxon>
        <taxon>Peronosporaceae</taxon>
        <taxon>Phytophthora</taxon>
    </lineage>
</organism>
<proteinExistence type="predicted"/>
<gene>
    <name evidence="2" type="ORF">JG688_00014766</name>
</gene>
<dbReference type="InterPro" id="IPR027795">
    <property type="entry name" value="CASTOR_ACT_dom"/>
</dbReference>
<dbReference type="AlphaFoldDB" id="A0A8J5J081"/>
<comment type="caution">
    <text evidence="2">The sequence shown here is derived from an EMBL/GenBank/DDBJ whole genome shotgun (WGS) entry which is preliminary data.</text>
</comment>
<sequence length="159" mass="17322">LRIENPNGGNFGRSAAGVFVDDAGDLEYGKDHHSKCNFKTQRPTLLNLGAIPTGTPLLHPSGLSIDASHHVRFLSYVETQHEVSLVFEERLLAKFPEGALEFEQLRWKVQQVASAGPGAFLSQLAVLIQLTTELAKHGISVFQISTYQSDYGESVACGN</sequence>
<dbReference type="PANTHER" id="PTHR31131:SF6">
    <property type="entry name" value="CASTOR ACT DOMAIN-CONTAINING PROTEIN"/>
    <property type="match status" value="1"/>
</dbReference>
<dbReference type="Proteomes" id="UP000709295">
    <property type="component" value="Unassembled WGS sequence"/>
</dbReference>
<evidence type="ECO:0000259" key="1">
    <source>
        <dbReference type="Pfam" id="PF13840"/>
    </source>
</evidence>
<evidence type="ECO:0000313" key="3">
    <source>
        <dbReference type="Proteomes" id="UP000709295"/>
    </source>
</evidence>
<feature type="domain" description="CASTOR ACT" evidence="1">
    <location>
        <begin position="115"/>
        <end position="151"/>
    </location>
</feature>
<dbReference type="EMBL" id="JAENGY010001463">
    <property type="protein sequence ID" value="KAG6949134.1"/>
    <property type="molecule type" value="Genomic_DNA"/>
</dbReference>
<protein>
    <recommendedName>
        <fullName evidence="1">CASTOR ACT domain-containing protein</fullName>
    </recommendedName>
</protein>
<evidence type="ECO:0000313" key="2">
    <source>
        <dbReference type="EMBL" id="KAG6949134.1"/>
    </source>
</evidence>
<reference evidence="2" key="1">
    <citation type="submission" date="2021-01" db="EMBL/GenBank/DDBJ databases">
        <title>Phytophthora aleatoria, a newly-described species from Pinus radiata is distinct from Phytophthora cactorum isolates based on comparative genomics.</title>
        <authorList>
            <person name="Mcdougal R."/>
            <person name="Panda P."/>
            <person name="Williams N."/>
            <person name="Studholme D.J."/>
        </authorList>
    </citation>
    <scope>NUCLEOTIDE SEQUENCE</scope>
    <source>
        <strain evidence="2">NZFS 4037</strain>
    </source>
</reference>
<keyword evidence="3" id="KW-1185">Reference proteome</keyword>